<dbReference type="RefSeq" id="WP_129013961.1">
    <property type="nucleotide sequence ID" value="NZ_CBCSEI010000014.1"/>
</dbReference>
<gene>
    <name evidence="1" type="ORF">CP963_09670</name>
</gene>
<comment type="caution">
    <text evidence="1">The sequence shown here is derived from an EMBL/GenBank/DDBJ whole genome shotgun (WGS) entry which is preliminary data.</text>
</comment>
<evidence type="ECO:0000313" key="1">
    <source>
        <dbReference type="EMBL" id="RXI39595.1"/>
    </source>
</evidence>
<name>A0A6M8NRN0_9BACT</name>
<accession>A0A6M8NRN0</accession>
<dbReference type="Proteomes" id="UP000290378">
    <property type="component" value="Unassembled WGS sequence"/>
</dbReference>
<dbReference type="AlphaFoldDB" id="A0A6M8NRN0"/>
<keyword evidence="2" id="KW-1185">Reference proteome</keyword>
<dbReference type="EMBL" id="NXII01000013">
    <property type="protein sequence ID" value="RXI39595.1"/>
    <property type="molecule type" value="Genomic_DNA"/>
</dbReference>
<sequence length="165" mass="18851">MTTEELKNSLLSSKSFTEHQFLIYSALTVVSMTFFIALIGAEQVFMESKISTLCIITFSISLVSNTASAFIFSSSKDLENGRAFLKWFNESKYAIIFFISVISFILSIALLISIYSLCSSIIFVLCIIIYYVLYKNAINEHYRFEMNNIEKNFDNTINDVNNILD</sequence>
<reference evidence="1 2" key="1">
    <citation type="submission" date="2017-09" db="EMBL/GenBank/DDBJ databases">
        <title>Genomics of the genus Arcobacter.</title>
        <authorList>
            <person name="Perez-Cataluna A."/>
            <person name="Figueras M.J."/>
            <person name="Salas-Masso N."/>
        </authorList>
    </citation>
    <scope>NUCLEOTIDE SEQUENCE [LARGE SCALE GENOMIC DNA]</scope>
    <source>
        <strain evidence="1 2">CECT 7834</strain>
    </source>
</reference>
<evidence type="ECO:0000313" key="2">
    <source>
        <dbReference type="Proteomes" id="UP000290378"/>
    </source>
</evidence>
<organism evidence="1 2">
    <name type="scientific">Arcobacter cloacae</name>
    <dbReference type="NCBI Taxonomy" id="1054034"/>
    <lineage>
        <taxon>Bacteria</taxon>
        <taxon>Pseudomonadati</taxon>
        <taxon>Campylobacterota</taxon>
        <taxon>Epsilonproteobacteria</taxon>
        <taxon>Campylobacterales</taxon>
        <taxon>Arcobacteraceae</taxon>
        <taxon>Arcobacter</taxon>
    </lineage>
</organism>
<protein>
    <submittedName>
        <fullName evidence="1">Uncharacterized protein</fullName>
    </submittedName>
</protein>
<proteinExistence type="predicted"/>